<feature type="transmembrane region" description="Helical" evidence="7">
    <location>
        <begin position="262"/>
        <end position="287"/>
    </location>
</feature>
<keyword evidence="4 7" id="KW-1133">Transmembrane helix</keyword>
<feature type="transmembrane region" description="Helical" evidence="7">
    <location>
        <begin position="105"/>
        <end position="123"/>
    </location>
</feature>
<feature type="transmembrane region" description="Helical" evidence="7">
    <location>
        <begin position="74"/>
        <end position="93"/>
    </location>
</feature>
<feature type="transmembrane region" description="Helical" evidence="7">
    <location>
        <begin position="325"/>
        <end position="343"/>
    </location>
</feature>
<dbReference type="Proteomes" id="UP000199656">
    <property type="component" value="Unassembled WGS sequence"/>
</dbReference>
<proteinExistence type="inferred from homology"/>
<dbReference type="RefSeq" id="WP_089762957.1">
    <property type="nucleotide sequence ID" value="NZ_BKAT01000023.1"/>
</dbReference>
<feature type="transmembrane region" description="Helical" evidence="7">
    <location>
        <begin position="294"/>
        <end position="313"/>
    </location>
</feature>
<sequence length="478" mass="52946">MLTVLLILIPLIAGLITFGLKGSGPKVLSMISSLATVVLAIGAWCRFRTAPDSLNVVANWIPQLGSQFRVGLDGMGVMLCLLTAIASLLVFITINGRSFEKPGSFYGLMLLAQAGLTGVFTAFDALQFYIFWELALIPVYFLCSIWGNEKRIAVTFKFFVYTFLGSLLMMVGIIYLYFQTPDHSFSWASFSALQLSQDQQSWLFWLFFVAFAIKMPIFPFHTWQPDTYEQSPTPVTMILSGVMVKMGLFGLLRWLLPVLPHGVMVWSDVAIVLCIIGIIYGSCIAMVQSDLKRLIAYSSIAHIGLMAAAVFANNEQSLQGALIQMFNHGINIIGLWIIVEVIEQRLGIRNMAQLGGMARKAPRMAIFFVIISMANIGLPLTNGFIGEFLMFSGLFQYNHWMMAFAGLGIILSAVYTLGMIQKVIFGQENELTTTTTDLKAGEMLALSLIVIMIFVLGVYPQPMLELVSNTTEVVNKLF</sequence>
<organism evidence="9 10">
    <name type="scientific">Chitinophaga terrae</name>
    <name type="common">ex Kim and Jung 2007</name>
    <dbReference type="NCBI Taxonomy" id="408074"/>
    <lineage>
        <taxon>Bacteria</taxon>
        <taxon>Pseudomonadati</taxon>
        <taxon>Bacteroidota</taxon>
        <taxon>Chitinophagia</taxon>
        <taxon>Chitinophagales</taxon>
        <taxon>Chitinophagaceae</taxon>
        <taxon>Chitinophaga</taxon>
    </lineage>
</organism>
<reference evidence="10" key="1">
    <citation type="submission" date="2016-10" db="EMBL/GenBank/DDBJ databases">
        <authorList>
            <person name="Varghese N."/>
            <person name="Submissions S."/>
        </authorList>
    </citation>
    <scope>NUCLEOTIDE SEQUENCE [LARGE SCALE GENOMIC DNA]</scope>
    <source>
        <strain evidence="10">DSM 23920</strain>
    </source>
</reference>
<evidence type="ECO:0000256" key="3">
    <source>
        <dbReference type="ARBA" id="ARBA00022692"/>
    </source>
</evidence>
<dbReference type="InterPro" id="IPR003918">
    <property type="entry name" value="NADH_UbQ_OxRdtase"/>
</dbReference>
<keyword evidence="3 6" id="KW-0812">Transmembrane</keyword>
<dbReference type="EMBL" id="FNRL01000014">
    <property type="protein sequence ID" value="SEA74061.1"/>
    <property type="molecule type" value="Genomic_DNA"/>
</dbReference>
<dbReference type="GO" id="GO:0003954">
    <property type="term" value="F:NADH dehydrogenase activity"/>
    <property type="evidence" value="ECO:0007669"/>
    <property type="project" value="TreeGrafter"/>
</dbReference>
<evidence type="ECO:0000256" key="1">
    <source>
        <dbReference type="ARBA" id="ARBA00004127"/>
    </source>
</evidence>
<keyword evidence="5 7" id="KW-0472">Membrane</keyword>
<dbReference type="PANTHER" id="PTHR43507:SF1">
    <property type="entry name" value="NADH-UBIQUINONE OXIDOREDUCTASE CHAIN 4"/>
    <property type="match status" value="1"/>
</dbReference>
<feature type="transmembrane region" description="Helical" evidence="7">
    <location>
        <begin position="202"/>
        <end position="223"/>
    </location>
</feature>
<evidence type="ECO:0000259" key="8">
    <source>
        <dbReference type="Pfam" id="PF00361"/>
    </source>
</evidence>
<feature type="transmembrane region" description="Helical" evidence="7">
    <location>
        <begin position="397"/>
        <end position="420"/>
    </location>
</feature>
<dbReference type="STRING" id="408074.SAMN05660909_03213"/>
<evidence type="ECO:0000256" key="6">
    <source>
        <dbReference type="RuleBase" id="RU000320"/>
    </source>
</evidence>
<dbReference type="InterPro" id="IPR001750">
    <property type="entry name" value="ND/Mrp_TM"/>
</dbReference>
<dbReference type="GO" id="GO:0042773">
    <property type="term" value="P:ATP synthesis coupled electron transport"/>
    <property type="evidence" value="ECO:0007669"/>
    <property type="project" value="InterPro"/>
</dbReference>
<name>A0A1H4DMS1_9BACT</name>
<feature type="transmembrane region" description="Helical" evidence="7">
    <location>
        <begin position="235"/>
        <end position="256"/>
    </location>
</feature>
<feature type="transmembrane region" description="Helical" evidence="7">
    <location>
        <begin position="158"/>
        <end position="178"/>
    </location>
</feature>
<dbReference type="GO" id="GO:0012505">
    <property type="term" value="C:endomembrane system"/>
    <property type="evidence" value="ECO:0007669"/>
    <property type="project" value="UniProtKB-SubCell"/>
</dbReference>
<evidence type="ECO:0000256" key="4">
    <source>
        <dbReference type="ARBA" id="ARBA00022989"/>
    </source>
</evidence>
<feature type="transmembrane region" description="Helical" evidence="7">
    <location>
        <begin position="440"/>
        <end position="459"/>
    </location>
</feature>
<dbReference type="GO" id="GO:0016020">
    <property type="term" value="C:membrane"/>
    <property type="evidence" value="ECO:0007669"/>
    <property type="project" value="UniProtKB-SubCell"/>
</dbReference>
<comment type="subcellular location">
    <subcellularLocation>
        <location evidence="1">Endomembrane system</location>
        <topology evidence="1">Multi-pass membrane protein</topology>
    </subcellularLocation>
    <subcellularLocation>
        <location evidence="6">Membrane</location>
        <topology evidence="6">Multi-pass membrane protein</topology>
    </subcellularLocation>
</comment>
<gene>
    <name evidence="9" type="ORF">SAMN05660909_03213</name>
</gene>
<comment type="similarity">
    <text evidence="2">Belongs to the complex I subunit 4 family.</text>
</comment>
<dbReference type="PANTHER" id="PTHR43507">
    <property type="entry name" value="NADH-UBIQUINONE OXIDOREDUCTASE CHAIN 4"/>
    <property type="match status" value="1"/>
</dbReference>
<evidence type="ECO:0000313" key="10">
    <source>
        <dbReference type="Proteomes" id="UP000199656"/>
    </source>
</evidence>
<dbReference type="Pfam" id="PF00361">
    <property type="entry name" value="Proton_antipo_M"/>
    <property type="match status" value="1"/>
</dbReference>
<dbReference type="GO" id="GO:0008137">
    <property type="term" value="F:NADH dehydrogenase (ubiquinone) activity"/>
    <property type="evidence" value="ECO:0007669"/>
    <property type="project" value="InterPro"/>
</dbReference>
<dbReference type="AlphaFoldDB" id="A0A1H4DMS1"/>
<protein>
    <submittedName>
        <fullName evidence="9">NADH-quinone oxidoreductase subunit M</fullName>
    </submittedName>
</protein>
<dbReference type="GO" id="GO:0015990">
    <property type="term" value="P:electron transport coupled proton transport"/>
    <property type="evidence" value="ECO:0007669"/>
    <property type="project" value="TreeGrafter"/>
</dbReference>
<accession>A0A1H4DMS1</accession>
<evidence type="ECO:0000313" key="9">
    <source>
        <dbReference type="EMBL" id="SEA74061.1"/>
    </source>
</evidence>
<feature type="domain" description="NADH:quinone oxidoreductase/Mrp antiporter transmembrane" evidence="8">
    <location>
        <begin position="124"/>
        <end position="407"/>
    </location>
</feature>
<dbReference type="NCBIfam" id="TIGR01972">
    <property type="entry name" value="NDH_I_M"/>
    <property type="match status" value="1"/>
</dbReference>
<evidence type="ECO:0000256" key="7">
    <source>
        <dbReference type="SAM" id="Phobius"/>
    </source>
</evidence>
<keyword evidence="10" id="KW-1185">Reference proteome</keyword>
<feature type="transmembrane region" description="Helical" evidence="7">
    <location>
        <begin position="364"/>
        <end position="385"/>
    </location>
</feature>
<feature type="transmembrane region" description="Helical" evidence="7">
    <location>
        <begin position="129"/>
        <end position="146"/>
    </location>
</feature>
<dbReference type="InterPro" id="IPR010227">
    <property type="entry name" value="NADH_Q_OxRdtase_chainM/4"/>
</dbReference>
<dbReference type="GO" id="GO:0048039">
    <property type="term" value="F:ubiquinone binding"/>
    <property type="evidence" value="ECO:0007669"/>
    <property type="project" value="TreeGrafter"/>
</dbReference>
<dbReference type="PRINTS" id="PR01437">
    <property type="entry name" value="NUOXDRDTASE4"/>
</dbReference>
<evidence type="ECO:0000256" key="5">
    <source>
        <dbReference type="ARBA" id="ARBA00023136"/>
    </source>
</evidence>
<dbReference type="OrthoDB" id="9811718at2"/>
<evidence type="ECO:0000256" key="2">
    <source>
        <dbReference type="ARBA" id="ARBA00009025"/>
    </source>
</evidence>